<organism evidence="1">
    <name type="scientific">Porphyromonas phage phage016a_WW2866</name>
    <dbReference type="NCBI Taxonomy" id="3154106"/>
    <lineage>
        <taxon>Viruses</taxon>
        <taxon>Duplodnaviria</taxon>
        <taxon>Heunggongvirae</taxon>
        <taxon>Uroviricota</taxon>
        <taxon>Caudoviricetes</taxon>
        <taxon>Nixviridae</taxon>
        <taxon>Dewhirstvirus</taxon>
        <taxon>Dewhirstvirus pging00J</taxon>
    </lineage>
</organism>
<reference evidence="1" key="1">
    <citation type="journal article" date="2023" name="Microbiome">
        <title>Phages are unrecognized players in the ecology of the oral pathogen Porphyromonas gingivalis.</title>
        <authorList>
            <person name="Matrishin C.B."/>
            <person name="Haase E.M."/>
            <person name="Dewhirst F.E."/>
            <person name="Mark Welch J.L."/>
            <person name="Miranda-Sanchez F."/>
            <person name="Chen T."/>
            <person name="MacFarland D.C."/>
            <person name="Kauffman K.M."/>
        </authorList>
    </citation>
    <scope>NUCLEOTIDE SEQUENCE</scope>
</reference>
<protein>
    <submittedName>
        <fullName evidence="1">Uncharacterized protein</fullName>
    </submittedName>
</protein>
<accession>A0AAT9J8E7</accession>
<sequence>MKILIICVCTTWFHQNHTANIKQVAENSNFLLLKMETLLL</sequence>
<dbReference type="EMBL" id="BK068097">
    <property type="protein sequence ID" value="DBA55277.1"/>
    <property type="molecule type" value="Genomic_DNA"/>
</dbReference>
<reference evidence="1" key="2">
    <citation type="submission" date="2024-05" db="EMBL/GenBank/DDBJ databases">
        <authorList>
            <person name="Matrishin C.B."/>
            <person name="Kauffman K.M."/>
        </authorList>
    </citation>
    <scope>NUCLEOTIDE SEQUENCE</scope>
</reference>
<name>A0AAT9J8E7_9CAUD</name>
<proteinExistence type="predicted"/>
<evidence type="ECO:0000313" key="1">
    <source>
        <dbReference type="EMBL" id="DBA55277.1"/>
    </source>
</evidence>